<reference evidence="2" key="1">
    <citation type="journal article" date="2021" name="PeerJ">
        <title>Extensive microbial diversity within the chicken gut microbiome revealed by metagenomics and culture.</title>
        <authorList>
            <person name="Gilroy R."/>
            <person name="Ravi A."/>
            <person name="Getino M."/>
            <person name="Pursley I."/>
            <person name="Horton D.L."/>
            <person name="Alikhan N.F."/>
            <person name="Baker D."/>
            <person name="Gharbi K."/>
            <person name="Hall N."/>
            <person name="Watson M."/>
            <person name="Adriaenssens E.M."/>
            <person name="Foster-Nyarko E."/>
            <person name="Jarju S."/>
            <person name="Secka A."/>
            <person name="Antonio M."/>
            <person name="Oren A."/>
            <person name="Chaudhuri R.R."/>
            <person name="La Ragione R."/>
            <person name="Hildebrand F."/>
            <person name="Pallen M.J."/>
        </authorList>
    </citation>
    <scope>NUCLEOTIDE SEQUENCE</scope>
    <source>
        <strain evidence="2">CHK195-9823</strain>
    </source>
</reference>
<feature type="transmembrane region" description="Helical" evidence="1">
    <location>
        <begin position="88"/>
        <end position="111"/>
    </location>
</feature>
<keyword evidence="1" id="KW-0472">Membrane</keyword>
<accession>A0A9D1TEY6</accession>
<proteinExistence type="predicted"/>
<feature type="transmembrane region" description="Helical" evidence="1">
    <location>
        <begin position="172"/>
        <end position="191"/>
    </location>
</feature>
<feature type="transmembrane region" description="Helical" evidence="1">
    <location>
        <begin position="211"/>
        <end position="230"/>
    </location>
</feature>
<feature type="transmembrane region" description="Helical" evidence="1">
    <location>
        <begin position="47"/>
        <end position="67"/>
    </location>
</feature>
<sequence length="236" mass="26432">MMWKNVKAIWEIRKKEFFLYLSMTAIMWIFGNLISGAMKAGAQLPEVLPFATMLSVFGGVIMCVIGFGTDVFYGYDFFLRFCHTRKEFFISSGVVVFFQSLAMVILLRIFLELEMLISHSLFDGPGATRQLETAVKIFSGYVSLPWMPVYALLITGLSCAGGAFVHRFRTRGPWFLVFMWLLLAIVLPKVVQTSWFHYGAGKILQTAMPLQLLAGLIAGGVLYLAGALGLRKARVN</sequence>
<name>A0A9D1TEY6_9FIRM</name>
<evidence type="ECO:0000256" key="1">
    <source>
        <dbReference type="SAM" id="Phobius"/>
    </source>
</evidence>
<feature type="transmembrane region" description="Helical" evidence="1">
    <location>
        <begin position="17"/>
        <end position="35"/>
    </location>
</feature>
<evidence type="ECO:0000313" key="3">
    <source>
        <dbReference type="Proteomes" id="UP000886814"/>
    </source>
</evidence>
<evidence type="ECO:0000313" key="2">
    <source>
        <dbReference type="EMBL" id="HIV37817.1"/>
    </source>
</evidence>
<comment type="caution">
    <text evidence="2">The sequence shown here is derived from an EMBL/GenBank/DDBJ whole genome shotgun (WGS) entry which is preliminary data.</text>
</comment>
<dbReference type="EMBL" id="DXIQ01000011">
    <property type="protein sequence ID" value="HIV37817.1"/>
    <property type="molecule type" value="Genomic_DNA"/>
</dbReference>
<dbReference type="AlphaFoldDB" id="A0A9D1TEY6"/>
<keyword evidence="1" id="KW-1133">Transmembrane helix</keyword>
<dbReference type="Proteomes" id="UP000886814">
    <property type="component" value="Unassembled WGS sequence"/>
</dbReference>
<reference evidence="2" key="2">
    <citation type="submission" date="2021-04" db="EMBL/GenBank/DDBJ databases">
        <authorList>
            <person name="Gilroy R."/>
        </authorList>
    </citation>
    <scope>NUCLEOTIDE SEQUENCE</scope>
    <source>
        <strain evidence="2">CHK195-9823</strain>
    </source>
</reference>
<gene>
    <name evidence="2" type="ORF">H9747_02270</name>
</gene>
<organism evidence="2 3">
    <name type="scientific">Candidatus Blautia stercorigallinarum</name>
    <dbReference type="NCBI Taxonomy" id="2838501"/>
    <lineage>
        <taxon>Bacteria</taxon>
        <taxon>Bacillati</taxon>
        <taxon>Bacillota</taxon>
        <taxon>Clostridia</taxon>
        <taxon>Lachnospirales</taxon>
        <taxon>Lachnospiraceae</taxon>
        <taxon>Blautia</taxon>
    </lineage>
</organism>
<feature type="transmembrane region" description="Helical" evidence="1">
    <location>
        <begin position="146"/>
        <end position="165"/>
    </location>
</feature>
<keyword evidence="1" id="KW-0812">Transmembrane</keyword>
<protein>
    <submittedName>
        <fullName evidence="2">Uncharacterized protein</fullName>
    </submittedName>
</protein>